<feature type="non-terminal residue" evidence="2">
    <location>
        <position position="1"/>
    </location>
</feature>
<evidence type="ECO:0000313" key="2">
    <source>
        <dbReference type="EMBL" id="CAD7702701.1"/>
    </source>
</evidence>
<name>A0A8S1JB71_9CHLO</name>
<sequence length="145" mass="15166">MTGQPGRARASGESIHRSRGPIGRPSKVATGRGSTGAAVSSSTSQRRVRGEDVAFAREGACRCEGGPVWDLFCVCDGHAGSGAAKFVRRHLWSVLGPLLPRSCPPSCEREDFGKFAEKVSAAVIDAFAEIGEQFSLTSLSTSAPS</sequence>
<evidence type="ECO:0000256" key="1">
    <source>
        <dbReference type="SAM" id="MobiDB-lite"/>
    </source>
</evidence>
<gene>
    <name evidence="2" type="ORF">OSTQU699_LOCUS8058</name>
</gene>
<dbReference type="SUPFAM" id="SSF81606">
    <property type="entry name" value="PP2C-like"/>
    <property type="match status" value="1"/>
</dbReference>
<dbReference type="GO" id="GO:0043169">
    <property type="term" value="F:cation binding"/>
    <property type="evidence" value="ECO:0007669"/>
    <property type="project" value="InterPro"/>
</dbReference>
<dbReference type="InterPro" id="IPR036457">
    <property type="entry name" value="PPM-type-like_dom_sf"/>
</dbReference>
<accession>A0A8S1JB71</accession>
<keyword evidence="3" id="KW-1185">Reference proteome</keyword>
<comment type="caution">
    <text evidence="2">The sequence shown here is derived from an EMBL/GenBank/DDBJ whole genome shotgun (WGS) entry which is preliminary data.</text>
</comment>
<evidence type="ECO:0008006" key="4">
    <source>
        <dbReference type="Google" id="ProtNLM"/>
    </source>
</evidence>
<dbReference type="Gene3D" id="3.60.40.10">
    <property type="entry name" value="PPM-type phosphatase domain"/>
    <property type="match status" value="1"/>
</dbReference>
<feature type="compositionally biased region" description="Low complexity" evidence="1">
    <location>
        <begin position="28"/>
        <end position="44"/>
    </location>
</feature>
<reference evidence="2" key="1">
    <citation type="submission" date="2020-12" db="EMBL/GenBank/DDBJ databases">
        <authorList>
            <person name="Iha C."/>
        </authorList>
    </citation>
    <scope>NUCLEOTIDE SEQUENCE</scope>
</reference>
<protein>
    <recommendedName>
        <fullName evidence="4">PPM-type phosphatase domain-containing protein</fullName>
    </recommendedName>
</protein>
<dbReference type="InterPro" id="IPR000222">
    <property type="entry name" value="PP2C_BS"/>
</dbReference>
<evidence type="ECO:0000313" key="3">
    <source>
        <dbReference type="Proteomes" id="UP000708148"/>
    </source>
</evidence>
<dbReference type="EMBL" id="CAJHUC010001916">
    <property type="protein sequence ID" value="CAD7702701.1"/>
    <property type="molecule type" value="Genomic_DNA"/>
</dbReference>
<dbReference type="OrthoDB" id="10264738at2759"/>
<organism evidence="2 3">
    <name type="scientific">Ostreobium quekettii</name>
    <dbReference type="NCBI Taxonomy" id="121088"/>
    <lineage>
        <taxon>Eukaryota</taxon>
        <taxon>Viridiplantae</taxon>
        <taxon>Chlorophyta</taxon>
        <taxon>core chlorophytes</taxon>
        <taxon>Ulvophyceae</taxon>
        <taxon>TCBD clade</taxon>
        <taxon>Bryopsidales</taxon>
        <taxon>Ostreobineae</taxon>
        <taxon>Ostreobiaceae</taxon>
        <taxon>Ostreobium</taxon>
    </lineage>
</organism>
<dbReference type="Proteomes" id="UP000708148">
    <property type="component" value="Unassembled WGS sequence"/>
</dbReference>
<proteinExistence type="predicted"/>
<feature type="region of interest" description="Disordered" evidence="1">
    <location>
        <begin position="1"/>
        <end position="49"/>
    </location>
</feature>
<dbReference type="PROSITE" id="PS01032">
    <property type="entry name" value="PPM_1"/>
    <property type="match status" value="1"/>
</dbReference>
<dbReference type="AlphaFoldDB" id="A0A8S1JB71"/>